<protein>
    <submittedName>
        <fullName evidence="1">Uncharacterized protein</fullName>
    </submittedName>
</protein>
<dbReference type="Proteomes" id="UP001152484">
    <property type="component" value="Unassembled WGS sequence"/>
</dbReference>
<sequence length="99" mass="11132">MPTLKDEKRLMPIYSGQSSYSHSRFRNVNPEMLRPGESCICYLILNYLSHTLLLRSIMYASWPAGEATPPPQLIDPADGGCHIYSHQACGVEMSDRGRC</sequence>
<accession>A0A9P1DY85</accession>
<keyword evidence="2" id="KW-1185">Reference proteome</keyword>
<evidence type="ECO:0000313" key="2">
    <source>
        <dbReference type="Proteomes" id="UP001152484"/>
    </source>
</evidence>
<proteinExistence type="predicted"/>
<dbReference type="AlphaFoldDB" id="A0A9P1DY85"/>
<gene>
    <name evidence="1" type="ORF">CEURO_LOCUS1300</name>
</gene>
<comment type="caution">
    <text evidence="1">The sequence shown here is derived from an EMBL/GenBank/DDBJ whole genome shotgun (WGS) entry which is preliminary data.</text>
</comment>
<reference evidence="1" key="1">
    <citation type="submission" date="2022-07" db="EMBL/GenBank/DDBJ databases">
        <authorList>
            <person name="Macas J."/>
            <person name="Novak P."/>
            <person name="Neumann P."/>
        </authorList>
    </citation>
    <scope>NUCLEOTIDE SEQUENCE</scope>
</reference>
<feature type="non-terminal residue" evidence="1">
    <location>
        <position position="99"/>
    </location>
</feature>
<name>A0A9P1DY85_CUSEU</name>
<evidence type="ECO:0000313" key="1">
    <source>
        <dbReference type="EMBL" id="CAH9058721.1"/>
    </source>
</evidence>
<dbReference type="EMBL" id="CAMAPE010000004">
    <property type="protein sequence ID" value="CAH9058721.1"/>
    <property type="molecule type" value="Genomic_DNA"/>
</dbReference>
<organism evidence="1 2">
    <name type="scientific">Cuscuta europaea</name>
    <name type="common">European dodder</name>
    <dbReference type="NCBI Taxonomy" id="41803"/>
    <lineage>
        <taxon>Eukaryota</taxon>
        <taxon>Viridiplantae</taxon>
        <taxon>Streptophyta</taxon>
        <taxon>Embryophyta</taxon>
        <taxon>Tracheophyta</taxon>
        <taxon>Spermatophyta</taxon>
        <taxon>Magnoliopsida</taxon>
        <taxon>eudicotyledons</taxon>
        <taxon>Gunneridae</taxon>
        <taxon>Pentapetalae</taxon>
        <taxon>asterids</taxon>
        <taxon>lamiids</taxon>
        <taxon>Solanales</taxon>
        <taxon>Convolvulaceae</taxon>
        <taxon>Cuscuteae</taxon>
        <taxon>Cuscuta</taxon>
        <taxon>Cuscuta subgen. Cuscuta</taxon>
    </lineage>
</organism>